<evidence type="ECO:0000313" key="3">
    <source>
        <dbReference type="Proteomes" id="UP000515150"/>
    </source>
</evidence>
<feature type="compositionally biased region" description="Polar residues" evidence="2">
    <location>
        <begin position="308"/>
        <end position="317"/>
    </location>
</feature>
<dbReference type="GeneID" id="114856969"/>
<gene>
    <name evidence="4" type="primary">tsnaxip1</name>
</gene>
<dbReference type="RefSeq" id="XP_055365901.1">
    <property type="nucleotide sequence ID" value="XM_055509926.1"/>
</dbReference>
<dbReference type="AlphaFoldDB" id="A0A9W2XW59"/>
<proteinExistence type="predicted"/>
<evidence type="ECO:0000313" key="4">
    <source>
        <dbReference type="RefSeq" id="XP_055365901.1"/>
    </source>
</evidence>
<protein>
    <submittedName>
        <fullName evidence="4">Translin-associated factor X-interacting protein 1 isoform X4</fullName>
    </submittedName>
</protein>
<feature type="region of interest" description="Disordered" evidence="2">
    <location>
        <begin position="303"/>
        <end position="353"/>
    </location>
</feature>
<dbReference type="CTD" id="55815"/>
<organism evidence="3 4">
    <name type="scientific">Betta splendens</name>
    <name type="common">Siamese fighting fish</name>
    <dbReference type="NCBI Taxonomy" id="158456"/>
    <lineage>
        <taxon>Eukaryota</taxon>
        <taxon>Metazoa</taxon>
        <taxon>Chordata</taxon>
        <taxon>Craniata</taxon>
        <taxon>Vertebrata</taxon>
        <taxon>Euteleostomi</taxon>
        <taxon>Actinopterygii</taxon>
        <taxon>Neopterygii</taxon>
        <taxon>Teleostei</taxon>
        <taxon>Neoteleostei</taxon>
        <taxon>Acanthomorphata</taxon>
        <taxon>Anabantaria</taxon>
        <taxon>Anabantiformes</taxon>
        <taxon>Anabantoidei</taxon>
        <taxon>Osphronemidae</taxon>
        <taxon>Betta</taxon>
    </lineage>
</organism>
<dbReference type="PANTHER" id="PTHR16306">
    <property type="entry name" value="TRANSLIN-ASSOCIATED FACTOR X-INTERACTING PROTEIN 1"/>
    <property type="match status" value="1"/>
</dbReference>
<dbReference type="Proteomes" id="UP000515150">
    <property type="component" value="Chromosome 6"/>
</dbReference>
<evidence type="ECO:0000256" key="2">
    <source>
        <dbReference type="SAM" id="MobiDB-lite"/>
    </source>
</evidence>
<accession>A0A9W2XW59</accession>
<keyword evidence="3" id="KW-1185">Reference proteome</keyword>
<sequence>MLSLNMSPPTDIKFPPLTPSQRVTNDRPAQHQLVKFSEQGQEALPVRPTTRQVKQPACQQDRIRELEPLKSHLRLVTEECDKKIQVRWEEEQAEIGALKREKQQLQGEVEAMREKEKTMQAVIKHLQSELSKQYLQYREECDARKLLIWQLSDQTRSSVKQEHAAYGDEDKDPVELQLALKMCRQDLTKVQEELNRMKAEYWDVVPRRNWDILEQNHKQTLLQLKTLQGQFDQVKSEYDTLLEIHTSLQAVQTAECMSQGQSQMQTNQGKEMISSGCTASGTPTAQDFRTAFSLNSDEEIYEPVAQNEPDSSDNAISPQRLRSPFAEHHVADLSSTPDEPEGNAAALHVTASS</sequence>
<evidence type="ECO:0000256" key="1">
    <source>
        <dbReference type="SAM" id="Coils"/>
    </source>
</evidence>
<feature type="coiled-coil region" evidence="1">
    <location>
        <begin position="88"/>
        <end position="129"/>
    </location>
</feature>
<keyword evidence="1" id="KW-0175">Coiled coil</keyword>
<reference evidence="4" key="1">
    <citation type="submission" date="2025-08" db="UniProtKB">
        <authorList>
            <consortium name="RefSeq"/>
        </authorList>
    </citation>
    <scope>IDENTIFICATION</scope>
</reference>
<feature type="region of interest" description="Disordered" evidence="2">
    <location>
        <begin position="1"/>
        <end position="27"/>
    </location>
</feature>
<dbReference type="PANTHER" id="PTHR16306:SF0">
    <property type="entry name" value="TRANSLIN-ASSOCIATED FACTOR X-INTERACTING PROTEIN 1"/>
    <property type="match status" value="1"/>
</dbReference>
<feature type="region of interest" description="Disordered" evidence="2">
    <location>
        <begin position="262"/>
        <end position="281"/>
    </location>
</feature>
<dbReference type="GO" id="GO:0005737">
    <property type="term" value="C:cytoplasm"/>
    <property type="evidence" value="ECO:0007669"/>
    <property type="project" value="TreeGrafter"/>
</dbReference>
<name>A0A9W2XW59_BETSP</name>